<dbReference type="AlphaFoldDB" id="A0A8H2J8Z8"/>
<name>A0A8H2J8Z8_MYCMU</name>
<proteinExistence type="predicted"/>
<organism evidence="2">
    <name type="scientific">Mycolicibacterium mucogenicum DSM 44124</name>
    <dbReference type="NCBI Taxonomy" id="1226753"/>
    <lineage>
        <taxon>Bacteria</taxon>
        <taxon>Bacillati</taxon>
        <taxon>Actinomycetota</taxon>
        <taxon>Actinomycetes</taxon>
        <taxon>Mycobacteriales</taxon>
        <taxon>Mycobacteriaceae</taxon>
        <taxon>Mycolicibacterium</taxon>
    </lineage>
</organism>
<reference evidence="2" key="1">
    <citation type="submission" date="2018-01" db="EMBL/GenBank/DDBJ databases">
        <title>Comparative genomics of Mycobacterium mucogenicum and Mycobacterium neoaurum clade members emphasizing tRNA and non-coding RNA.</title>
        <authorList>
            <person name="Behra P.R.K."/>
            <person name="Pettersson B.M.F."/>
            <person name="Das S."/>
            <person name="Dasgupta S."/>
            <person name="Kirsebom L.A."/>
        </authorList>
    </citation>
    <scope>NUCLEOTIDE SEQUENCE</scope>
    <source>
        <strain evidence="2">DSM 44124</strain>
    </source>
</reference>
<accession>A0A8H2J8Z8</accession>
<dbReference type="EMBL" id="CP062008">
    <property type="protein sequence ID" value="QPG70024.1"/>
    <property type="molecule type" value="Genomic_DNA"/>
</dbReference>
<reference evidence="1 3" key="3">
    <citation type="journal article" date="2019" name="Sci. Rep.">
        <title>Insight into the biology of Mycobacterium mucogenicum and Mycobacterium neoaurum clade members.</title>
        <authorList>
            <person name="Behra P.R.K."/>
            <person name="Pettersson B.M.F."/>
            <person name="Ramesh M."/>
            <person name="Dasgupta S."/>
            <person name="Kirsebom L.A."/>
        </authorList>
    </citation>
    <scope>NUCLEOTIDE SEQUENCE [LARGE SCALE GENOMIC DNA]</scope>
    <source>
        <strain evidence="1 3">DSM 44124</strain>
    </source>
</reference>
<gene>
    <name evidence="1" type="ORF">C1S78_003065</name>
    <name evidence="2" type="ORF">C1S78_03080</name>
</gene>
<dbReference type="Proteomes" id="UP000309231">
    <property type="component" value="Chromosome"/>
</dbReference>
<reference evidence="1 3" key="2">
    <citation type="journal article" date="2019" name="BMC Evol. Biol.">
        <title>Comparative genomics of Mycobacterium mucogenicum and Mycobacterium neoaurum clade members emphasizing tRNA and non-coding RNA.</title>
        <authorList>
            <person name="Behra P.R.K."/>
            <person name="Pettersson B.M.F."/>
            <person name="Das S."/>
            <person name="Dasgupta S."/>
            <person name="Kirsebom L.A."/>
        </authorList>
    </citation>
    <scope>NUCLEOTIDE SEQUENCE [LARGE SCALE GENOMIC DNA]</scope>
    <source>
        <strain evidence="1 3">DSM 44124</strain>
    </source>
</reference>
<evidence type="ECO:0000313" key="2">
    <source>
        <dbReference type="EMBL" id="TLH51473.1"/>
    </source>
</evidence>
<dbReference type="EMBL" id="POTL01000001">
    <property type="protein sequence ID" value="TLH51473.1"/>
    <property type="molecule type" value="Genomic_DNA"/>
</dbReference>
<dbReference type="GeneID" id="76723866"/>
<keyword evidence="3" id="KW-1185">Reference proteome</keyword>
<dbReference type="RefSeq" id="WP_053854559.1">
    <property type="nucleotide sequence ID" value="NZ_ANBS01000001.1"/>
</dbReference>
<evidence type="ECO:0000313" key="3">
    <source>
        <dbReference type="Proteomes" id="UP000309231"/>
    </source>
</evidence>
<sequence>MPDPADTPEDKAHAAATEIGDLAGHLWLLAHVEGIRDGLEVAAVMADACLQVFVADEALPAEVRRVVIDLLSGLRDRIRLQAHQVPEPAR</sequence>
<evidence type="ECO:0000313" key="1">
    <source>
        <dbReference type="EMBL" id="QPG70024.1"/>
    </source>
</evidence>
<protein>
    <submittedName>
        <fullName evidence="2">Uncharacterized protein</fullName>
    </submittedName>
</protein>
<dbReference type="KEGG" id="mmuc:C1S78_003065"/>